<dbReference type="Gene3D" id="3.20.20.80">
    <property type="entry name" value="Glycosidases"/>
    <property type="match status" value="1"/>
</dbReference>
<comment type="caution">
    <text evidence="1">The sequence shown here is derived from an EMBL/GenBank/DDBJ whole genome shotgun (WGS) entry which is preliminary data.</text>
</comment>
<dbReference type="InterPro" id="IPR017853">
    <property type="entry name" value="GH"/>
</dbReference>
<organism evidence="1 2">
    <name type="scientific">Haemaphysalis longicornis</name>
    <name type="common">Bush tick</name>
    <dbReference type="NCBI Taxonomy" id="44386"/>
    <lineage>
        <taxon>Eukaryota</taxon>
        <taxon>Metazoa</taxon>
        <taxon>Ecdysozoa</taxon>
        <taxon>Arthropoda</taxon>
        <taxon>Chelicerata</taxon>
        <taxon>Arachnida</taxon>
        <taxon>Acari</taxon>
        <taxon>Parasitiformes</taxon>
        <taxon>Ixodida</taxon>
        <taxon>Ixodoidea</taxon>
        <taxon>Ixodidae</taxon>
        <taxon>Haemaphysalinae</taxon>
        <taxon>Haemaphysalis</taxon>
    </lineage>
</organism>
<evidence type="ECO:0000313" key="1">
    <source>
        <dbReference type="EMBL" id="KAH9361371.1"/>
    </source>
</evidence>
<gene>
    <name evidence="1" type="ORF">HPB48_005220</name>
</gene>
<accession>A0A9J6FEL3</accession>
<dbReference type="OrthoDB" id="6481223at2759"/>
<evidence type="ECO:0008006" key="3">
    <source>
        <dbReference type="Google" id="ProtNLM"/>
    </source>
</evidence>
<name>A0A9J6FEL3_HAELO</name>
<dbReference type="SUPFAM" id="SSF51445">
    <property type="entry name" value="(Trans)glycosidases"/>
    <property type="match status" value="1"/>
</dbReference>
<sequence>MTDPPKAEIHCFYNNKSPKQALPFTIRDIPVGLCTSIIYCCLGPTSNGANLTFLNVDPETGSADLEAFSSVSESMDPSLKRHIAIGGPHLNYASMMRALRDFNSRAQFEKSIMRWLQRPSLNNFGLVLHVLQPEKLSRPRSLEVFILELSSRLKSKMFMVTLPLSGDGEREYLQPQKFKRVNMFIKMSHRFGRPSIGNCPNPIRGLRDHSLQKVFRDAKDRYHEHWDHELKDKTLFTVSLAGYVYWLRNGSLSGLTHGRVEKHALSGYWDVCRKVDDASWNHKYIRETGCLTAWSGRRYVSSLSPKSFKFIEGKREMKGVVVFDIEKDDFRGTCGDPYPMLRALRESLTHQKEA</sequence>
<dbReference type="Proteomes" id="UP000821853">
    <property type="component" value="Chromosome 1"/>
</dbReference>
<protein>
    <recommendedName>
        <fullName evidence="3">Chitinase</fullName>
    </recommendedName>
</protein>
<proteinExistence type="predicted"/>
<evidence type="ECO:0000313" key="2">
    <source>
        <dbReference type="Proteomes" id="UP000821853"/>
    </source>
</evidence>
<reference evidence="1 2" key="1">
    <citation type="journal article" date="2020" name="Cell">
        <title>Large-Scale Comparative Analyses of Tick Genomes Elucidate Their Genetic Diversity and Vector Capacities.</title>
        <authorList>
            <consortium name="Tick Genome and Microbiome Consortium (TIGMIC)"/>
            <person name="Jia N."/>
            <person name="Wang J."/>
            <person name="Shi W."/>
            <person name="Du L."/>
            <person name="Sun Y."/>
            <person name="Zhan W."/>
            <person name="Jiang J.F."/>
            <person name="Wang Q."/>
            <person name="Zhang B."/>
            <person name="Ji P."/>
            <person name="Bell-Sakyi L."/>
            <person name="Cui X.M."/>
            <person name="Yuan T.T."/>
            <person name="Jiang B.G."/>
            <person name="Yang W.F."/>
            <person name="Lam T.T."/>
            <person name="Chang Q.C."/>
            <person name="Ding S.J."/>
            <person name="Wang X.J."/>
            <person name="Zhu J.G."/>
            <person name="Ruan X.D."/>
            <person name="Zhao L."/>
            <person name="Wei J.T."/>
            <person name="Ye R.Z."/>
            <person name="Que T.C."/>
            <person name="Du C.H."/>
            <person name="Zhou Y.H."/>
            <person name="Cheng J.X."/>
            <person name="Dai P.F."/>
            <person name="Guo W.B."/>
            <person name="Han X.H."/>
            <person name="Huang E.J."/>
            <person name="Li L.F."/>
            <person name="Wei W."/>
            <person name="Gao Y.C."/>
            <person name="Liu J.Z."/>
            <person name="Shao H.Z."/>
            <person name="Wang X."/>
            <person name="Wang C.C."/>
            <person name="Yang T.C."/>
            <person name="Huo Q.B."/>
            <person name="Li W."/>
            <person name="Chen H.Y."/>
            <person name="Chen S.E."/>
            <person name="Zhou L.G."/>
            <person name="Ni X.B."/>
            <person name="Tian J.H."/>
            <person name="Sheng Y."/>
            <person name="Liu T."/>
            <person name="Pan Y.S."/>
            <person name="Xia L.Y."/>
            <person name="Li J."/>
            <person name="Zhao F."/>
            <person name="Cao W.C."/>
        </authorList>
    </citation>
    <scope>NUCLEOTIDE SEQUENCE [LARGE SCALE GENOMIC DNA]</scope>
    <source>
        <strain evidence="1">HaeL-2018</strain>
    </source>
</reference>
<keyword evidence="2" id="KW-1185">Reference proteome</keyword>
<dbReference type="OMA" id="IKMSHRF"/>
<dbReference type="VEuPathDB" id="VectorBase:HLOH_050593"/>
<dbReference type="EMBL" id="JABSTR010000001">
    <property type="protein sequence ID" value="KAH9361371.1"/>
    <property type="molecule type" value="Genomic_DNA"/>
</dbReference>
<dbReference type="AlphaFoldDB" id="A0A9J6FEL3"/>